<gene>
    <name evidence="4" type="ORF">E1286_04595</name>
</gene>
<evidence type="ECO:0000256" key="1">
    <source>
        <dbReference type="ARBA" id="ARBA00023125"/>
    </source>
</evidence>
<evidence type="ECO:0000256" key="2">
    <source>
        <dbReference type="SAM" id="MobiDB-lite"/>
    </source>
</evidence>
<feature type="domain" description="HTH cro/C1-type" evidence="3">
    <location>
        <begin position="2"/>
        <end position="53"/>
    </location>
</feature>
<protein>
    <submittedName>
        <fullName evidence="4">Helix-turn-helix domain-containing protein</fullName>
    </submittedName>
</protein>
<proteinExistence type="predicted"/>
<accession>A0A4V2YNP0</accession>
<dbReference type="InterPro" id="IPR001387">
    <property type="entry name" value="Cro/C1-type_HTH"/>
</dbReference>
<feature type="compositionally biased region" description="Acidic residues" evidence="2">
    <location>
        <begin position="61"/>
        <end position="82"/>
    </location>
</feature>
<dbReference type="InterPro" id="IPR050807">
    <property type="entry name" value="TransReg_Diox_bact_type"/>
</dbReference>
<evidence type="ECO:0000313" key="5">
    <source>
        <dbReference type="Proteomes" id="UP000295302"/>
    </source>
</evidence>
<dbReference type="CDD" id="cd00093">
    <property type="entry name" value="HTH_XRE"/>
    <property type="match status" value="1"/>
</dbReference>
<dbReference type="PANTHER" id="PTHR46797:SF1">
    <property type="entry name" value="METHYLPHOSPHONATE SYNTHASE"/>
    <property type="match status" value="1"/>
</dbReference>
<keyword evidence="5" id="KW-1185">Reference proteome</keyword>
<evidence type="ECO:0000259" key="3">
    <source>
        <dbReference type="PROSITE" id="PS50943"/>
    </source>
</evidence>
<dbReference type="PANTHER" id="PTHR46797">
    <property type="entry name" value="HTH-TYPE TRANSCRIPTIONAL REGULATOR"/>
    <property type="match status" value="1"/>
</dbReference>
<dbReference type="OrthoDB" id="5114244at2"/>
<dbReference type="EMBL" id="SMKQ01000007">
    <property type="protein sequence ID" value="TDD55027.1"/>
    <property type="molecule type" value="Genomic_DNA"/>
</dbReference>
<comment type="caution">
    <text evidence="4">The sequence shown here is derived from an EMBL/GenBank/DDBJ whole genome shotgun (WGS) entry which is preliminary data.</text>
</comment>
<sequence length="234" mass="25964">MARRKSGLSLRELARRLSVSPSFLSQIENGKSQPSVATLYSMAQMLNVSVDHLFESEEAPMEYDSEMTDEAPDAAAEPDEERDAVPGISPLLRPEDAEETPERGPDAGSARGLWEDTKRTARLSVTSPGNRTRLVMDTGVIWEQLATNTAHQLDFIEIIYPPGASSTSDERMLRHNGFEYGYLLEGELEVTFGFDTFTLSAGQSLGLNSTVPHLFRNRGTVPARGIWFVHHEHD</sequence>
<dbReference type="GO" id="GO:0003677">
    <property type="term" value="F:DNA binding"/>
    <property type="evidence" value="ECO:0007669"/>
    <property type="project" value="UniProtKB-KW"/>
</dbReference>
<dbReference type="Proteomes" id="UP000295302">
    <property type="component" value="Unassembled WGS sequence"/>
</dbReference>
<dbReference type="InterPro" id="IPR013096">
    <property type="entry name" value="Cupin_2"/>
</dbReference>
<organism evidence="4 5">
    <name type="scientific">Nonomuraea terrae</name>
    <dbReference type="NCBI Taxonomy" id="2530383"/>
    <lineage>
        <taxon>Bacteria</taxon>
        <taxon>Bacillati</taxon>
        <taxon>Actinomycetota</taxon>
        <taxon>Actinomycetes</taxon>
        <taxon>Streptosporangiales</taxon>
        <taxon>Streptosporangiaceae</taxon>
        <taxon>Nonomuraea</taxon>
    </lineage>
</organism>
<dbReference type="PROSITE" id="PS50943">
    <property type="entry name" value="HTH_CROC1"/>
    <property type="match status" value="1"/>
</dbReference>
<dbReference type="InterPro" id="IPR011051">
    <property type="entry name" value="RmlC_Cupin_sf"/>
</dbReference>
<dbReference type="GO" id="GO:0005829">
    <property type="term" value="C:cytosol"/>
    <property type="evidence" value="ECO:0007669"/>
    <property type="project" value="TreeGrafter"/>
</dbReference>
<evidence type="ECO:0000313" key="4">
    <source>
        <dbReference type="EMBL" id="TDD55027.1"/>
    </source>
</evidence>
<dbReference type="Gene3D" id="2.60.120.10">
    <property type="entry name" value="Jelly Rolls"/>
    <property type="match status" value="1"/>
</dbReference>
<reference evidence="4 5" key="1">
    <citation type="submission" date="2019-03" db="EMBL/GenBank/DDBJ databases">
        <title>Draft genome sequences of novel Actinobacteria.</title>
        <authorList>
            <person name="Sahin N."/>
            <person name="Ay H."/>
            <person name="Saygin H."/>
        </authorList>
    </citation>
    <scope>NUCLEOTIDE SEQUENCE [LARGE SCALE GENOMIC DNA]</scope>
    <source>
        <strain evidence="4 5">CH32</strain>
    </source>
</reference>
<dbReference type="Pfam" id="PF01381">
    <property type="entry name" value="HTH_3"/>
    <property type="match status" value="1"/>
</dbReference>
<dbReference type="InterPro" id="IPR010982">
    <property type="entry name" value="Lambda_DNA-bd_dom_sf"/>
</dbReference>
<dbReference type="Gene3D" id="1.10.260.40">
    <property type="entry name" value="lambda repressor-like DNA-binding domains"/>
    <property type="match status" value="1"/>
</dbReference>
<dbReference type="SUPFAM" id="SSF47413">
    <property type="entry name" value="lambda repressor-like DNA-binding domains"/>
    <property type="match status" value="1"/>
</dbReference>
<keyword evidence="1" id="KW-0238">DNA-binding</keyword>
<name>A0A4V2YNP0_9ACTN</name>
<dbReference type="GO" id="GO:0003700">
    <property type="term" value="F:DNA-binding transcription factor activity"/>
    <property type="evidence" value="ECO:0007669"/>
    <property type="project" value="TreeGrafter"/>
</dbReference>
<dbReference type="CDD" id="cd02209">
    <property type="entry name" value="cupin_XRE_C"/>
    <property type="match status" value="1"/>
</dbReference>
<dbReference type="Pfam" id="PF07883">
    <property type="entry name" value="Cupin_2"/>
    <property type="match status" value="1"/>
</dbReference>
<feature type="region of interest" description="Disordered" evidence="2">
    <location>
        <begin position="61"/>
        <end position="115"/>
    </location>
</feature>
<dbReference type="InterPro" id="IPR014710">
    <property type="entry name" value="RmlC-like_jellyroll"/>
</dbReference>
<dbReference type="SMART" id="SM00530">
    <property type="entry name" value="HTH_XRE"/>
    <property type="match status" value="1"/>
</dbReference>
<dbReference type="SUPFAM" id="SSF51182">
    <property type="entry name" value="RmlC-like cupins"/>
    <property type="match status" value="1"/>
</dbReference>
<dbReference type="AlphaFoldDB" id="A0A4V2YNP0"/>